<evidence type="ECO:0000259" key="4">
    <source>
        <dbReference type="PROSITE" id="PS50075"/>
    </source>
</evidence>
<dbReference type="InterPro" id="IPR006162">
    <property type="entry name" value="Ppantetheine_attach_site"/>
</dbReference>
<dbReference type="PANTHER" id="PTHR45527">
    <property type="entry name" value="NONRIBOSOMAL PEPTIDE SYNTHETASE"/>
    <property type="match status" value="1"/>
</dbReference>
<dbReference type="InterPro" id="IPR023213">
    <property type="entry name" value="CAT-like_dom_sf"/>
</dbReference>
<keyword evidence="6" id="KW-1185">Reference proteome</keyword>
<dbReference type="InterPro" id="IPR045851">
    <property type="entry name" value="AMP-bd_C_sf"/>
</dbReference>
<dbReference type="SUPFAM" id="SSF47336">
    <property type="entry name" value="ACP-like"/>
    <property type="match status" value="1"/>
</dbReference>
<name>A0ABW5JPT0_9FLAO</name>
<evidence type="ECO:0000256" key="2">
    <source>
        <dbReference type="ARBA" id="ARBA00022450"/>
    </source>
</evidence>
<dbReference type="PROSITE" id="PS50075">
    <property type="entry name" value="CARRIER"/>
    <property type="match status" value="1"/>
</dbReference>
<comment type="cofactor">
    <cofactor evidence="1">
        <name>pantetheine 4'-phosphate</name>
        <dbReference type="ChEBI" id="CHEBI:47942"/>
    </cofactor>
</comment>
<dbReference type="Gene3D" id="3.30.559.30">
    <property type="entry name" value="Nonribosomal peptide synthetase, condensation domain"/>
    <property type="match status" value="1"/>
</dbReference>
<reference evidence="6" key="1">
    <citation type="journal article" date="2019" name="Int. J. Syst. Evol. Microbiol.">
        <title>The Global Catalogue of Microorganisms (GCM) 10K type strain sequencing project: providing services to taxonomists for standard genome sequencing and annotation.</title>
        <authorList>
            <consortium name="The Broad Institute Genomics Platform"/>
            <consortium name="The Broad Institute Genome Sequencing Center for Infectious Disease"/>
            <person name="Wu L."/>
            <person name="Ma J."/>
        </authorList>
    </citation>
    <scope>NUCLEOTIDE SEQUENCE [LARGE SCALE GENOMIC DNA]</scope>
    <source>
        <strain evidence="6">KCTC 42903</strain>
    </source>
</reference>
<dbReference type="InterPro" id="IPR000873">
    <property type="entry name" value="AMP-dep_synth/lig_dom"/>
</dbReference>
<dbReference type="Proteomes" id="UP001597441">
    <property type="component" value="Unassembled WGS sequence"/>
</dbReference>
<dbReference type="Gene3D" id="3.30.300.30">
    <property type="match status" value="2"/>
</dbReference>
<sequence length="1423" mass="162037">MKKDIEKSSVLDRWKNRDKVKPTANVIKKAPLQESIPLSHGQKRLWFLQQIHPTSPFYNYSETYTFNGSLQEDSLIKGLKKVYNDHDILRTTYHIKDSNIYQKIDESAVLDISTHNLSTLTELEANAKASQIMEAQATRHFNLTKNPLVRVALIKINNQKHILLITLHHIATDKWSMRIFRDDLASHYNALTLNTAFKNKRTELQYSDYAHWLQTKKTNTKQLDYWKNKLAGEIPNLNLPTDFVRPLQPSFKGAASYTQVFNRDLSSKLLALSKQLETTPYVLMLSVYYVFLHKYTGQTDILIGSPVTNRDQKVLEELIGFFNETIVLRTKILPSTTFKDLALQVRKTTLEAFANKDVPFDVLVKELKIERSLSINPFFQAMFLYHSVPENPFFNDDLKMTHTWFDSKVSKFDLTIYISEEDGLLSSTFEYASDLFSAPTIDRFQNHFKLLLETIVKNPNERISEIPMYTATEKAFLLNKKQPVSKNFTQFNGIHNIIEDISKKHPENVALTYNGNSITYKALSEKSNQISQEVLKKSSQKEIVGLCIERSLNMIVGLLGILKAGCAYLPIDPEYPKQRINFILNDAKVSTIVTQNSLLNLFDDFETNHVLIDTIDYSKNDGTIEFPIAKETDLAYVIYTSGSTGNPKGVPITHKNIINSTAGRLDFYDENPSAFLLMSSVSFDSSKAGIFWTLCTGGNLVITKKRIEQDINKIETLIKKHNISHTLMLPSLYQLLLEHASITNLKSLKTTIVAGEACGKSLCKLHFKKLPTVNLYNEYGPTEATVWCIAHKITQEDLKYNTIPIGSPVANAEIYILDKTRNMVPYGAIGEIYIGGTGLSKTYLNRPELTEAVYIKHPINTENNKKLYKTGDLGKFRNDGAIEFLGRADYQVKIRGHRIELDEIKKAILESNLVNKAIVVTETSGGKNDIIYPSTFTNIALIAKILKDNLTTNEINKLLNAVNLFDITGNISDNIETLSISERELLFLKMKQLMANKPKSNLKKPKRIVAYITSNQDLNTTKLKAFLKNKIPDYMMPSSIIKLEEFPMLPNGKINIKALRQKATSHSNSEKTQEFKNPINAVETKLVQIWQEVLNIESISTQDNFFDIGGDSILSIQIIAKAKKLNLNLTPNQLFDNQTIAELSKSISNKKEATSNQELQNLKLKHIIGIKQQGKNAPLFCIHGGGAHFFFYNLLSKYIDKERPIYSIQASSIDADLILHDSIKQMALDFINEIKQVQPQGTYHIMAYCFSTAVGLEISRILKKEGEKVNLIIVDTVAKNQDRYATSRIKLRTAQFFIRLFKNPFKAVKLFAKSRINRIIKPAVSKHIGNKEQRKIAVLRDNQVKNYLKYNWPPYHGTITVLITEKEDKTMNQDIKNTWNEIASNQIKIVPVEGHHTTLFVDPIVKHTSKTLENCMQEFENSH</sequence>
<dbReference type="Gene3D" id="3.40.50.980">
    <property type="match status" value="2"/>
</dbReference>
<protein>
    <submittedName>
        <fullName evidence="5">Amino acid adenylation domain-containing protein</fullName>
    </submittedName>
</protein>
<dbReference type="PROSITE" id="PS00455">
    <property type="entry name" value="AMP_BINDING"/>
    <property type="match status" value="1"/>
</dbReference>
<feature type="domain" description="Carrier" evidence="4">
    <location>
        <begin position="1077"/>
        <end position="1151"/>
    </location>
</feature>
<dbReference type="Pfam" id="PF00975">
    <property type="entry name" value="Thioesterase"/>
    <property type="match status" value="1"/>
</dbReference>
<dbReference type="CDD" id="cd05930">
    <property type="entry name" value="A_NRPS"/>
    <property type="match status" value="1"/>
</dbReference>
<evidence type="ECO:0000313" key="5">
    <source>
        <dbReference type="EMBL" id="MFD2534191.1"/>
    </source>
</evidence>
<dbReference type="InterPro" id="IPR001242">
    <property type="entry name" value="Condensation_dom"/>
</dbReference>
<dbReference type="InterPro" id="IPR036736">
    <property type="entry name" value="ACP-like_sf"/>
</dbReference>
<dbReference type="EMBL" id="JBHULK010000001">
    <property type="protein sequence ID" value="MFD2534191.1"/>
    <property type="molecule type" value="Genomic_DNA"/>
</dbReference>
<dbReference type="InterPro" id="IPR001031">
    <property type="entry name" value="Thioesterase"/>
</dbReference>
<dbReference type="SUPFAM" id="SSF56801">
    <property type="entry name" value="Acetyl-CoA synthetase-like"/>
    <property type="match status" value="1"/>
</dbReference>
<dbReference type="Gene3D" id="3.30.559.10">
    <property type="entry name" value="Chloramphenicol acetyltransferase-like domain"/>
    <property type="match status" value="1"/>
</dbReference>
<dbReference type="PROSITE" id="PS00012">
    <property type="entry name" value="PHOSPHOPANTETHEINE"/>
    <property type="match status" value="1"/>
</dbReference>
<evidence type="ECO:0000313" key="6">
    <source>
        <dbReference type="Proteomes" id="UP001597441"/>
    </source>
</evidence>
<dbReference type="PANTHER" id="PTHR45527:SF1">
    <property type="entry name" value="FATTY ACID SYNTHASE"/>
    <property type="match status" value="1"/>
</dbReference>
<dbReference type="Pfam" id="PF00668">
    <property type="entry name" value="Condensation"/>
    <property type="match status" value="1"/>
</dbReference>
<evidence type="ECO:0000256" key="3">
    <source>
        <dbReference type="ARBA" id="ARBA00022553"/>
    </source>
</evidence>
<dbReference type="SUPFAM" id="SSF53474">
    <property type="entry name" value="alpha/beta-Hydrolases"/>
    <property type="match status" value="1"/>
</dbReference>
<dbReference type="NCBIfam" id="TIGR01733">
    <property type="entry name" value="AA-adenyl-dom"/>
    <property type="match status" value="1"/>
</dbReference>
<dbReference type="CDD" id="cd19531">
    <property type="entry name" value="LCL_NRPS-like"/>
    <property type="match status" value="1"/>
</dbReference>
<dbReference type="RefSeq" id="WP_388014256.1">
    <property type="nucleotide sequence ID" value="NZ_JBHUDT010000001.1"/>
</dbReference>
<dbReference type="InterPro" id="IPR009081">
    <property type="entry name" value="PP-bd_ACP"/>
</dbReference>
<accession>A0ABW5JPT0</accession>
<dbReference type="SUPFAM" id="SSF52777">
    <property type="entry name" value="CoA-dependent acyltransferases"/>
    <property type="match status" value="2"/>
</dbReference>
<dbReference type="InterPro" id="IPR020845">
    <property type="entry name" value="AMP-binding_CS"/>
</dbReference>
<dbReference type="Gene3D" id="2.30.38.10">
    <property type="entry name" value="Luciferase, Domain 3"/>
    <property type="match status" value="1"/>
</dbReference>
<keyword evidence="2" id="KW-0596">Phosphopantetheine</keyword>
<comment type="caution">
    <text evidence="5">The sequence shown here is derived from an EMBL/GenBank/DDBJ whole genome shotgun (WGS) entry which is preliminary data.</text>
</comment>
<gene>
    <name evidence="5" type="ORF">ACFSQS_03655</name>
</gene>
<evidence type="ECO:0000256" key="1">
    <source>
        <dbReference type="ARBA" id="ARBA00001957"/>
    </source>
</evidence>
<keyword evidence="3" id="KW-0597">Phosphoprotein</keyword>
<dbReference type="Gene3D" id="3.40.50.1820">
    <property type="entry name" value="alpha/beta hydrolase"/>
    <property type="match status" value="1"/>
</dbReference>
<proteinExistence type="predicted"/>
<dbReference type="InterPro" id="IPR029058">
    <property type="entry name" value="AB_hydrolase_fold"/>
</dbReference>
<dbReference type="Pfam" id="PF00550">
    <property type="entry name" value="PP-binding"/>
    <property type="match status" value="1"/>
</dbReference>
<organism evidence="5 6">
    <name type="scientific">Gelatiniphilus marinus</name>
    <dbReference type="NCBI Taxonomy" id="1759464"/>
    <lineage>
        <taxon>Bacteria</taxon>
        <taxon>Pseudomonadati</taxon>
        <taxon>Bacteroidota</taxon>
        <taxon>Flavobacteriia</taxon>
        <taxon>Flavobacteriales</taxon>
        <taxon>Flavobacteriaceae</taxon>
        <taxon>Gelatiniphilus</taxon>
    </lineage>
</organism>
<dbReference type="InterPro" id="IPR010071">
    <property type="entry name" value="AA_adenyl_dom"/>
</dbReference>
<dbReference type="Gene3D" id="1.10.1200.10">
    <property type="entry name" value="ACP-like"/>
    <property type="match status" value="1"/>
</dbReference>
<dbReference type="Pfam" id="PF00501">
    <property type="entry name" value="AMP-binding"/>
    <property type="match status" value="1"/>
</dbReference>